<dbReference type="Gene3D" id="2.40.70.10">
    <property type="entry name" value="Acid Proteases"/>
    <property type="match status" value="1"/>
</dbReference>
<accession>A0A5B6VKM9</accession>
<organism evidence="3 4">
    <name type="scientific">Gossypium australe</name>
    <dbReference type="NCBI Taxonomy" id="47621"/>
    <lineage>
        <taxon>Eukaryota</taxon>
        <taxon>Viridiplantae</taxon>
        <taxon>Streptophyta</taxon>
        <taxon>Embryophyta</taxon>
        <taxon>Tracheophyta</taxon>
        <taxon>Spermatophyta</taxon>
        <taxon>Magnoliopsida</taxon>
        <taxon>eudicotyledons</taxon>
        <taxon>Gunneridae</taxon>
        <taxon>Pentapetalae</taxon>
        <taxon>rosids</taxon>
        <taxon>malvids</taxon>
        <taxon>Malvales</taxon>
        <taxon>Malvaceae</taxon>
        <taxon>Malvoideae</taxon>
        <taxon>Gossypium</taxon>
    </lineage>
</organism>
<dbReference type="PANTHER" id="PTHR34482:SF36">
    <property type="entry name" value="RETROTRANSPOSON GAG DOMAIN-CONTAINING PROTEIN"/>
    <property type="match status" value="1"/>
</dbReference>
<dbReference type="EMBL" id="SMMG02000006">
    <property type="protein sequence ID" value="KAA3469686.1"/>
    <property type="molecule type" value="Genomic_DNA"/>
</dbReference>
<reference evidence="4" key="1">
    <citation type="journal article" date="2019" name="Plant Biotechnol. J.">
        <title>Genome sequencing of the Australian wild diploid species Gossypium australe highlights disease resistance and delayed gland morphogenesis.</title>
        <authorList>
            <person name="Cai Y."/>
            <person name="Cai X."/>
            <person name="Wang Q."/>
            <person name="Wang P."/>
            <person name="Zhang Y."/>
            <person name="Cai C."/>
            <person name="Xu Y."/>
            <person name="Wang K."/>
            <person name="Zhou Z."/>
            <person name="Wang C."/>
            <person name="Geng S."/>
            <person name="Li B."/>
            <person name="Dong Q."/>
            <person name="Hou Y."/>
            <person name="Wang H."/>
            <person name="Ai P."/>
            <person name="Liu Z."/>
            <person name="Yi F."/>
            <person name="Sun M."/>
            <person name="An G."/>
            <person name="Cheng J."/>
            <person name="Zhang Y."/>
            <person name="Shi Q."/>
            <person name="Xie Y."/>
            <person name="Shi X."/>
            <person name="Chang Y."/>
            <person name="Huang F."/>
            <person name="Chen Y."/>
            <person name="Hong S."/>
            <person name="Mi L."/>
            <person name="Sun Q."/>
            <person name="Zhang L."/>
            <person name="Zhou B."/>
            <person name="Peng R."/>
            <person name="Zhang X."/>
            <person name="Liu F."/>
        </authorList>
    </citation>
    <scope>NUCLEOTIDE SEQUENCE [LARGE SCALE GENOMIC DNA]</scope>
    <source>
        <strain evidence="4">cv. PA1801</strain>
    </source>
</reference>
<feature type="region of interest" description="Disordered" evidence="1">
    <location>
        <begin position="306"/>
        <end position="344"/>
    </location>
</feature>
<evidence type="ECO:0000313" key="3">
    <source>
        <dbReference type="EMBL" id="KAA3469686.1"/>
    </source>
</evidence>
<dbReference type="Pfam" id="PF08284">
    <property type="entry name" value="RVP_2"/>
    <property type="match status" value="1"/>
</dbReference>
<feature type="compositionally biased region" description="Polar residues" evidence="1">
    <location>
        <begin position="334"/>
        <end position="344"/>
    </location>
</feature>
<dbReference type="AlphaFoldDB" id="A0A5B6VKM9"/>
<dbReference type="InterPro" id="IPR005162">
    <property type="entry name" value="Retrotrans_gag_dom"/>
</dbReference>
<comment type="caution">
    <text evidence="3">The sequence shown here is derived from an EMBL/GenBank/DDBJ whole genome shotgun (WGS) entry which is preliminary data.</text>
</comment>
<sequence>MISPLGQSFRVSKVFKRCPLEIQGFVFSADLIELSFRKFNLILGMAWLVEHQVGLDCVSKRVTLKVGDGEEVVMVGERRDYLSIVISTMVAEKLVQKGCDAYLAYVHDTSAVSSTAEGIRSVKDFSNAFPEELSGLPPDREVEANIDDDPNRAEFWLENTIRVFDELSCTPEECMKCVVSLLRDSTYQWWNTFVSVIPKERITWEFFQEEFRKKNINQRFINQKRKEFLELKQGRMIVTEYEREFVRFSKYAWECVSTEAIMCKRFKDGLNEDIRLFVGILELKEFIMLVERACKDEELAKQKRKAMIEARDTRKRPMSKSFQPQSKRSKETNLRMTISSEYSH</sequence>
<protein>
    <submittedName>
        <fullName evidence="3">Maturase K</fullName>
    </submittedName>
</protein>
<evidence type="ECO:0000313" key="4">
    <source>
        <dbReference type="Proteomes" id="UP000325315"/>
    </source>
</evidence>
<keyword evidence="4" id="KW-1185">Reference proteome</keyword>
<dbReference type="OrthoDB" id="2272416at2759"/>
<dbReference type="PANTHER" id="PTHR34482">
    <property type="entry name" value="DNA DAMAGE-INDUCIBLE PROTEIN 1-LIKE"/>
    <property type="match status" value="1"/>
</dbReference>
<feature type="domain" description="Retrotransposon gag" evidence="2">
    <location>
        <begin position="177"/>
        <end position="272"/>
    </location>
</feature>
<name>A0A5B6VKM9_9ROSI</name>
<gene>
    <name evidence="3" type="ORF">EPI10_015449</name>
</gene>
<evidence type="ECO:0000256" key="1">
    <source>
        <dbReference type="SAM" id="MobiDB-lite"/>
    </source>
</evidence>
<proteinExistence type="predicted"/>
<evidence type="ECO:0000259" key="2">
    <source>
        <dbReference type="Pfam" id="PF03732"/>
    </source>
</evidence>
<dbReference type="Proteomes" id="UP000325315">
    <property type="component" value="Unassembled WGS sequence"/>
</dbReference>
<dbReference type="InterPro" id="IPR021109">
    <property type="entry name" value="Peptidase_aspartic_dom_sf"/>
</dbReference>
<dbReference type="Pfam" id="PF03732">
    <property type="entry name" value="Retrotrans_gag"/>
    <property type="match status" value="1"/>
</dbReference>